<dbReference type="InterPro" id="IPR016120">
    <property type="entry name" value="Sig_transdc_His_kin_SpoOB"/>
</dbReference>
<evidence type="ECO:0000259" key="4">
    <source>
        <dbReference type="SMART" id="SM01317"/>
    </source>
</evidence>
<keyword evidence="3" id="KW-0418">Kinase</keyword>
<dbReference type="EMBL" id="AWTC01000001">
    <property type="protein sequence ID" value="EST13681.1"/>
    <property type="molecule type" value="Genomic_DNA"/>
</dbReference>
<evidence type="ECO:0000313" key="5">
    <source>
        <dbReference type="EMBL" id="EST13681.1"/>
    </source>
</evidence>
<evidence type="ECO:0000256" key="1">
    <source>
        <dbReference type="ARBA" id="ARBA00022553"/>
    </source>
</evidence>
<feature type="domain" description="Sporulation initiation phosphotransferase B C-terminal" evidence="4">
    <location>
        <begin position="59"/>
        <end position="167"/>
    </location>
</feature>
<dbReference type="STRING" id="1395513.P343_01290"/>
<dbReference type="InterPro" id="IPR037100">
    <property type="entry name" value="Spo0B_C_sf"/>
</dbReference>
<protein>
    <recommendedName>
        <fullName evidence="4">Sporulation initiation phosphotransferase B C-terminal domain-containing protein</fullName>
    </recommendedName>
</protein>
<dbReference type="Proteomes" id="UP000018296">
    <property type="component" value="Unassembled WGS sequence"/>
</dbReference>
<reference evidence="5 6" key="1">
    <citation type="journal article" date="2013" name="Genome Announc.">
        <title>Genome Sequence of Sporolactobacillus laevolacticus DSM442, an Efficient Polymer-Grade D-Lactate Producer from Agricultural Waste Cottonseed as a Nitrogen Source.</title>
        <authorList>
            <person name="Wang H."/>
            <person name="Wang L."/>
            <person name="Ju J."/>
            <person name="Yu B."/>
            <person name="Ma Y."/>
        </authorList>
    </citation>
    <scope>NUCLEOTIDE SEQUENCE [LARGE SCALE GENOMIC DNA]</scope>
    <source>
        <strain evidence="5 6">DSM 442</strain>
    </source>
</reference>
<evidence type="ECO:0000313" key="6">
    <source>
        <dbReference type="Proteomes" id="UP000018296"/>
    </source>
</evidence>
<dbReference type="eggNOG" id="COG3290">
    <property type="taxonomic scope" value="Bacteria"/>
</dbReference>
<dbReference type="SUPFAM" id="SSF55890">
    <property type="entry name" value="Sporulation response regulatory protein Spo0B"/>
    <property type="match status" value="1"/>
</dbReference>
<sequence>MFDAKDGIELLGSARHDFLNDLQLIKGYLFLKKPEKAEEVVKRVTEKLYNQSRLAHLHIPNCAVFLMKYGWSSHAFQLVYDIDGPEKDLSAHDEDLRDVFQVLFTFLEQNASQVADNKVRVVMDTEVDLRIHLFFEGQLKDNAKADGQLSKLNMNHSFQWVEHYMIVKDSNKSVRWNMCLSIK</sequence>
<dbReference type="InterPro" id="IPR039506">
    <property type="entry name" value="SPOB_a"/>
</dbReference>
<dbReference type="OrthoDB" id="2375606at2"/>
<comment type="caution">
    <text evidence="5">The sequence shown here is derived from an EMBL/GenBank/DDBJ whole genome shotgun (WGS) entry which is preliminary data.</text>
</comment>
<dbReference type="InterPro" id="IPR016122">
    <property type="entry name" value="SpoOB_C"/>
</dbReference>
<dbReference type="Pfam" id="PF14682">
    <property type="entry name" value="SPOB_ab"/>
    <property type="match status" value="1"/>
</dbReference>
<evidence type="ECO:0000256" key="2">
    <source>
        <dbReference type="ARBA" id="ARBA00022679"/>
    </source>
</evidence>
<dbReference type="AlphaFoldDB" id="V6J3F0"/>
<dbReference type="Pfam" id="PF14689">
    <property type="entry name" value="SPOB_a"/>
    <property type="match status" value="1"/>
</dbReference>
<keyword evidence="2" id="KW-0808">Transferase</keyword>
<dbReference type="SMART" id="SM01317">
    <property type="entry name" value="SPOB_ab"/>
    <property type="match status" value="1"/>
</dbReference>
<dbReference type="RefSeq" id="WP_023508576.1">
    <property type="nucleotide sequence ID" value="NZ_AWTC01000001.1"/>
</dbReference>
<keyword evidence="6" id="KW-1185">Reference proteome</keyword>
<keyword evidence="1" id="KW-0597">Phosphoprotein</keyword>
<gene>
    <name evidence="5" type="ORF">P343_01290</name>
</gene>
<proteinExistence type="predicted"/>
<organism evidence="5 6">
    <name type="scientific">Sporolactobacillus laevolacticus DSM 442</name>
    <dbReference type="NCBI Taxonomy" id="1395513"/>
    <lineage>
        <taxon>Bacteria</taxon>
        <taxon>Bacillati</taxon>
        <taxon>Bacillota</taxon>
        <taxon>Bacilli</taxon>
        <taxon>Bacillales</taxon>
        <taxon>Sporolactobacillaceae</taxon>
        <taxon>Sporolactobacillus</taxon>
    </lineage>
</organism>
<evidence type="ECO:0000256" key="3">
    <source>
        <dbReference type="ARBA" id="ARBA00022777"/>
    </source>
</evidence>
<dbReference type="Gene3D" id="1.10.287.130">
    <property type="match status" value="1"/>
</dbReference>
<dbReference type="PATRIC" id="fig|1395513.3.peg.265"/>
<dbReference type="Gene3D" id="3.30.565.30">
    <property type="entry name" value="Sporulation initiation phosphotransferase B (SpoOB), C-terminal domain"/>
    <property type="match status" value="1"/>
</dbReference>
<accession>V6J3F0</accession>
<dbReference type="GO" id="GO:0000155">
    <property type="term" value="F:phosphorelay sensor kinase activity"/>
    <property type="evidence" value="ECO:0007669"/>
    <property type="project" value="InterPro"/>
</dbReference>
<name>V6J3F0_9BACL</name>